<feature type="domain" description="Response regulatory" evidence="15">
    <location>
        <begin position="633"/>
        <end position="747"/>
    </location>
</feature>
<dbReference type="Pfam" id="PF02518">
    <property type="entry name" value="HATPase_c"/>
    <property type="match status" value="1"/>
</dbReference>
<evidence type="ECO:0000259" key="15">
    <source>
        <dbReference type="PROSITE" id="PS50110"/>
    </source>
</evidence>
<feature type="domain" description="HAMP" evidence="16">
    <location>
        <begin position="310"/>
        <end position="362"/>
    </location>
</feature>
<dbReference type="InterPro" id="IPR036890">
    <property type="entry name" value="HATPase_C_sf"/>
</dbReference>
<dbReference type="CDD" id="cd00082">
    <property type="entry name" value="HisKA"/>
    <property type="match status" value="1"/>
</dbReference>
<dbReference type="PANTHER" id="PTHR45339:SF1">
    <property type="entry name" value="HYBRID SIGNAL TRANSDUCTION HISTIDINE KINASE J"/>
    <property type="match status" value="1"/>
</dbReference>
<evidence type="ECO:0000256" key="4">
    <source>
        <dbReference type="ARBA" id="ARBA00022553"/>
    </source>
</evidence>
<evidence type="ECO:0000313" key="17">
    <source>
        <dbReference type="EMBL" id="BDX07366.1"/>
    </source>
</evidence>
<evidence type="ECO:0000256" key="3">
    <source>
        <dbReference type="ARBA" id="ARBA00012438"/>
    </source>
</evidence>
<dbReference type="SUPFAM" id="SSF55874">
    <property type="entry name" value="ATPase domain of HSP90 chaperone/DNA topoisomerase II/histidine kinase"/>
    <property type="match status" value="1"/>
</dbReference>
<dbReference type="SMART" id="SM00448">
    <property type="entry name" value="REC"/>
    <property type="match status" value="1"/>
</dbReference>
<keyword evidence="9" id="KW-0902">Two-component regulatory system</keyword>
<organism evidence="17 18">
    <name type="scientific">Planctobacterium marinum</name>
    <dbReference type="NCBI Taxonomy" id="1631968"/>
    <lineage>
        <taxon>Bacteria</taxon>
        <taxon>Pseudomonadati</taxon>
        <taxon>Pseudomonadota</taxon>
        <taxon>Gammaproteobacteria</taxon>
        <taxon>Alteromonadales</taxon>
        <taxon>Alteromonadaceae</taxon>
        <taxon>Planctobacterium</taxon>
    </lineage>
</organism>
<dbReference type="GO" id="GO:0000155">
    <property type="term" value="F:phosphorelay sensor kinase activity"/>
    <property type="evidence" value="ECO:0007669"/>
    <property type="project" value="InterPro"/>
</dbReference>
<evidence type="ECO:0000256" key="8">
    <source>
        <dbReference type="ARBA" id="ARBA00022840"/>
    </source>
</evidence>
<dbReference type="Gene3D" id="1.10.287.130">
    <property type="match status" value="1"/>
</dbReference>
<feature type="transmembrane region" description="Helical" evidence="13">
    <location>
        <begin position="283"/>
        <end position="306"/>
    </location>
</feature>
<dbReference type="EMBL" id="AP027272">
    <property type="protein sequence ID" value="BDX07366.1"/>
    <property type="molecule type" value="Genomic_DNA"/>
</dbReference>
<evidence type="ECO:0000256" key="11">
    <source>
        <dbReference type="ARBA" id="ARBA00068150"/>
    </source>
</evidence>
<dbReference type="Gene3D" id="6.10.340.10">
    <property type="match status" value="1"/>
</dbReference>
<sequence length="747" mass="83634">MNQPQLPSYHHTLLRYVAVFICIPVLVLFSFIYINLFNENLENAQTKITQHGGAITSEIRAKLSELRNQVYKVAGNRAVSEVPINILYSQNAQYTLEQLVETNTLVSSAFIQDDEGFVIEGWPIAALGMRSGALKTNTKAAMLSSRERAEAQLFWMLPEQYTTGPVTNNSPQKTQHNSHLLIYALPLFAETDSIITPYIATGTLNVVLDLEQLSRHQSHTEETDKHNLELVANGFVLFEKAALGLEDIMAQSFDTQLLVQHSTGQVPLEMTLQYDREKLTSDFWWQTSVQVAPLLLFIPIMVWGLYRFTRNFNQPVNQMVEMCRQLVSGNYNVAPQSANYREFDLLFRRLDTMAQTISEQIKSLESARSRAEQSERIKTQFLANMSHEIRTPMNGVLGMLQLMEAGQLTDEQKERLNIAKTSAQNLLQIINDILDISKIEANKITIEHIPCNVAQLVQVQTDNMQAQAEKQKNVLRALIKPPFHCDWLTDPTRLSQILTNLLSNALKFTKGGKVMVVLAQPEDNCFEITVKDTGIGIAQDKLATLFQPFQQADSSTTREYGGTGLGLSISKNLCELMGGDLKVFSEPGKGSTFVVTIAAEPIQGDSEHQDIQVSEAHETIVTSDNQLNKSKKVAVIAEDNEINQEVLKAMLQGFDLELHLASNGRDAVALVEFLNPDIVLMDVHMPHMDGVTATKTIRERGHTMPIIMQTANVMTEDVKHYLAMGANDIVAKPIVQKQLADALNKWL</sequence>
<feature type="domain" description="Histidine kinase" evidence="14">
    <location>
        <begin position="384"/>
        <end position="601"/>
    </location>
</feature>
<keyword evidence="4 12" id="KW-0597">Phosphoprotein</keyword>
<dbReference type="SUPFAM" id="SSF47384">
    <property type="entry name" value="Homodimeric domain of signal transducing histidine kinase"/>
    <property type="match status" value="1"/>
</dbReference>
<dbReference type="Pfam" id="PF00512">
    <property type="entry name" value="HisKA"/>
    <property type="match status" value="1"/>
</dbReference>
<dbReference type="InterPro" id="IPR003661">
    <property type="entry name" value="HisK_dim/P_dom"/>
</dbReference>
<dbReference type="PANTHER" id="PTHR45339">
    <property type="entry name" value="HYBRID SIGNAL TRANSDUCTION HISTIDINE KINASE J"/>
    <property type="match status" value="1"/>
</dbReference>
<dbReference type="PROSITE" id="PS50885">
    <property type="entry name" value="HAMP"/>
    <property type="match status" value="1"/>
</dbReference>
<feature type="transmembrane region" description="Helical" evidence="13">
    <location>
        <begin position="13"/>
        <end position="37"/>
    </location>
</feature>
<dbReference type="SMART" id="SM00388">
    <property type="entry name" value="HisKA"/>
    <property type="match status" value="1"/>
</dbReference>
<keyword evidence="13" id="KW-1133">Transmembrane helix</keyword>
<evidence type="ECO:0000256" key="12">
    <source>
        <dbReference type="PROSITE-ProRule" id="PRU00169"/>
    </source>
</evidence>
<evidence type="ECO:0000256" key="5">
    <source>
        <dbReference type="ARBA" id="ARBA00022679"/>
    </source>
</evidence>
<dbReference type="InterPro" id="IPR003660">
    <property type="entry name" value="HAMP_dom"/>
</dbReference>
<dbReference type="InterPro" id="IPR011006">
    <property type="entry name" value="CheY-like_superfamily"/>
</dbReference>
<reference evidence="17" key="1">
    <citation type="submission" date="2023-01" db="EMBL/GenBank/DDBJ databases">
        <title>Complete genome sequence of Planctobacterium marinum strain Dej080120_11.</title>
        <authorList>
            <person name="Ueki S."/>
            <person name="Maruyama F."/>
        </authorList>
    </citation>
    <scope>NUCLEOTIDE SEQUENCE</scope>
    <source>
        <strain evidence="17">Dej080120_11</strain>
    </source>
</reference>
<dbReference type="InterPro" id="IPR003594">
    <property type="entry name" value="HATPase_dom"/>
</dbReference>
<dbReference type="KEGG" id="pmaw:MACH26_28870"/>
<comment type="catalytic activity">
    <reaction evidence="1">
        <text>ATP + protein L-histidine = ADP + protein N-phospho-L-histidine.</text>
        <dbReference type="EC" id="2.7.13.3"/>
    </reaction>
</comment>
<proteinExistence type="predicted"/>
<dbReference type="FunFam" id="3.30.565.10:FF:000010">
    <property type="entry name" value="Sensor histidine kinase RcsC"/>
    <property type="match status" value="1"/>
</dbReference>
<dbReference type="PROSITE" id="PS50110">
    <property type="entry name" value="RESPONSE_REGULATORY"/>
    <property type="match status" value="1"/>
</dbReference>
<keyword evidence="13" id="KW-0812">Transmembrane</keyword>
<dbReference type="EC" id="2.7.13.3" evidence="3"/>
<evidence type="ECO:0000259" key="14">
    <source>
        <dbReference type="PROSITE" id="PS50109"/>
    </source>
</evidence>
<accession>A0AA48KQ45</accession>
<dbReference type="InterPro" id="IPR004358">
    <property type="entry name" value="Sig_transdc_His_kin-like_C"/>
</dbReference>
<dbReference type="InterPro" id="IPR001789">
    <property type="entry name" value="Sig_transdc_resp-reg_receiver"/>
</dbReference>
<evidence type="ECO:0000259" key="16">
    <source>
        <dbReference type="PROSITE" id="PS50885"/>
    </source>
</evidence>
<evidence type="ECO:0000256" key="9">
    <source>
        <dbReference type="ARBA" id="ARBA00023012"/>
    </source>
</evidence>
<dbReference type="PRINTS" id="PR00344">
    <property type="entry name" value="BCTRLSENSOR"/>
</dbReference>
<keyword evidence="7" id="KW-0418">Kinase</keyword>
<protein>
    <recommendedName>
        <fullName evidence="11">Sensory/regulatory protein RpfC</fullName>
        <ecNumber evidence="3">2.7.13.3</ecNumber>
    </recommendedName>
</protein>
<evidence type="ECO:0000256" key="10">
    <source>
        <dbReference type="ARBA" id="ARBA00064003"/>
    </source>
</evidence>
<dbReference type="SMART" id="SM00387">
    <property type="entry name" value="HATPase_c"/>
    <property type="match status" value="1"/>
</dbReference>
<dbReference type="FunFam" id="1.10.287.130:FF:000002">
    <property type="entry name" value="Two-component osmosensing histidine kinase"/>
    <property type="match status" value="1"/>
</dbReference>
<keyword evidence="8" id="KW-0067">ATP-binding</keyword>
<dbReference type="SUPFAM" id="SSF52172">
    <property type="entry name" value="CheY-like"/>
    <property type="match status" value="1"/>
</dbReference>
<dbReference type="Pfam" id="PF00072">
    <property type="entry name" value="Response_reg"/>
    <property type="match status" value="1"/>
</dbReference>
<evidence type="ECO:0000256" key="6">
    <source>
        <dbReference type="ARBA" id="ARBA00022741"/>
    </source>
</evidence>
<dbReference type="Gene3D" id="3.40.50.2300">
    <property type="match status" value="1"/>
</dbReference>
<dbReference type="Gene3D" id="3.30.565.10">
    <property type="entry name" value="Histidine kinase-like ATPase, C-terminal domain"/>
    <property type="match status" value="1"/>
</dbReference>
<dbReference type="RefSeq" id="WP_338293355.1">
    <property type="nucleotide sequence ID" value="NZ_AP027272.1"/>
</dbReference>
<evidence type="ECO:0000256" key="13">
    <source>
        <dbReference type="SAM" id="Phobius"/>
    </source>
</evidence>
<dbReference type="CDD" id="cd17546">
    <property type="entry name" value="REC_hyHK_CKI1_RcsC-like"/>
    <property type="match status" value="1"/>
</dbReference>
<dbReference type="GO" id="GO:0005524">
    <property type="term" value="F:ATP binding"/>
    <property type="evidence" value="ECO:0007669"/>
    <property type="project" value="UniProtKB-KW"/>
</dbReference>
<dbReference type="Proteomes" id="UP001333710">
    <property type="component" value="Chromosome"/>
</dbReference>
<keyword evidence="6" id="KW-0547">Nucleotide-binding</keyword>
<comment type="subcellular location">
    <subcellularLocation>
        <location evidence="2">Membrane</location>
    </subcellularLocation>
</comment>
<gene>
    <name evidence="17" type="ORF">MACH26_28870</name>
</gene>
<dbReference type="AlphaFoldDB" id="A0AA48KQ45"/>
<dbReference type="CDD" id="cd16922">
    <property type="entry name" value="HATPase_EvgS-ArcB-TorS-like"/>
    <property type="match status" value="1"/>
</dbReference>
<dbReference type="InterPro" id="IPR036097">
    <property type="entry name" value="HisK_dim/P_sf"/>
</dbReference>
<dbReference type="GO" id="GO:0016020">
    <property type="term" value="C:membrane"/>
    <property type="evidence" value="ECO:0007669"/>
    <property type="project" value="UniProtKB-SubCell"/>
</dbReference>
<evidence type="ECO:0000256" key="1">
    <source>
        <dbReference type="ARBA" id="ARBA00000085"/>
    </source>
</evidence>
<dbReference type="InterPro" id="IPR005467">
    <property type="entry name" value="His_kinase_dom"/>
</dbReference>
<keyword evidence="18" id="KW-1185">Reference proteome</keyword>
<evidence type="ECO:0000256" key="2">
    <source>
        <dbReference type="ARBA" id="ARBA00004370"/>
    </source>
</evidence>
<dbReference type="PROSITE" id="PS50109">
    <property type="entry name" value="HIS_KIN"/>
    <property type="match status" value="1"/>
</dbReference>
<keyword evidence="13" id="KW-0472">Membrane</keyword>
<evidence type="ECO:0000256" key="7">
    <source>
        <dbReference type="ARBA" id="ARBA00022777"/>
    </source>
</evidence>
<name>A0AA48KQ45_9ALTE</name>
<keyword evidence="5" id="KW-0808">Transferase</keyword>
<evidence type="ECO:0000313" key="18">
    <source>
        <dbReference type="Proteomes" id="UP001333710"/>
    </source>
</evidence>
<feature type="modified residue" description="4-aspartylphosphate" evidence="12">
    <location>
        <position position="682"/>
    </location>
</feature>
<comment type="subunit">
    <text evidence="10">At low DSF concentrations, interacts with RpfF.</text>
</comment>